<comment type="caution">
    <text evidence="1">The sequence shown here is derived from an EMBL/GenBank/DDBJ whole genome shotgun (WGS) entry which is preliminary data.</text>
</comment>
<gene>
    <name evidence="1" type="ORF">Goshw_014103</name>
</gene>
<dbReference type="OrthoDB" id="996163at2759"/>
<organism evidence="1 2">
    <name type="scientific">Gossypium schwendimanii</name>
    <name type="common">Cotton</name>
    <dbReference type="NCBI Taxonomy" id="34291"/>
    <lineage>
        <taxon>Eukaryota</taxon>
        <taxon>Viridiplantae</taxon>
        <taxon>Streptophyta</taxon>
        <taxon>Embryophyta</taxon>
        <taxon>Tracheophyta</taxon>
        <taxon>Spermatophyta</taxon>
        <taxon>Magnoliopsida</taxon>
        <taxon>eudicotyledons</taxon>
        <taxon>Gunneridae</taxon>
        <taxon>Pentapetalae</taxon>
        <taxon>rosids</taxon>
        <taxon>malvids</taxon>
        <taxon>Malvales</taxon>
        <taxon>Malvaceae</taxon>
        <taxon>Malvoideae</taxon>
        <taxon>Gossypium</taxon>
    </lineage>
</organism>
<evidence type="ECO:0000313" key="2">
    <source>
        <dbReference type="Proteomes" id="UP000593576"/>
    </source>
</evidence>
<accession>A0A7J9MHL4</accession>
<sequence>MTCSVEKTIAALVGTSICSLLVIKKPVNSDIAISLIIAN</sequence>
<dbReference type="EMBL" id="JABFAF010000011">
    <property type="protein sequence ID" value="MBA0870562.1"/>
    <property type="molecule type" value="Genomic_DNA"/>
</dbReference>
<evidence type="ECO:0000313" key="1">
    <source>
        <dbReference type="EMBL" id="MBA0870562.1"/>
    </source>
</evidence>
<protein>
    <submittedName>
        <fullName evidence="1">Uncharacterized protein</fullName>
    </submittedName>
</protein>
<keyword evidence="2" id="KW-1185">Reference proteome</keyword>
<name>A0A7J9MHL4_GOSSC</name>
<dbReference type="Proteomes" id="UP000593576">
    <property type="component" value="Unassembled WGS sequence"/>
</dbReference>
<reference evidence="1 2" key="1">
    <citation type="journal article" date="2019" name="Genome Biol. Evol.">
        <title>Insights into the evolution of the New World diploid cottons (Gossypium, subgenus Houzingenia) based on genome sequencing.</title>
        <authorList>
            <person name="Grover C.E."/>
            <person name="Arick M.A. 2nd"/>
            <person name="Thrash A."/>
            <person name="Conover J.L."/>
            <person name="Sanders W.S."/>
            <person name="Peterson D.G."/>
            <person name="Frelichowski J.E."/>
            <person name="Scheffler J.A."/>
            <person name="Scheffler B.E."/>
            <person name="Wendel J.F."/>
        </authorList>
    </citation>
    <scope>NUCLEOTIDE SEQUENCE [LARGE SCALE GENOMIC DNA]</scope>
    <source>
        <strain evidence="1">1</strain>
        <tissue evidence="1">Leaf</tissue>
    </source>
</reference>
<dbReference type="AlphaFoldDB" id="A0A7J9MHL4"/>
<proteinExistence type="predicted"/>